<protein>
    <submittedName>
        <fullName evidence="2">Uncharacterized protein</fullName>
    </submittedName>
</protein>
<name>A0A6U3XC36_9STRA</name>
<sequence length="362" mass="39212">MSSTKKSAIISRVKTCNGEPKHSRKSRSTNASAAVICLASVLMASAGSAAAFSSATMPSNSKACRGEFSSIRRKSHRTTSSSASPSAHVATSLHYRNGDEDSVVVRHATSSRITASNGGSDSDKSVSARSNFFFIRRKVQSSKDHDNEQFGLDEYLSFLDRRYSRLYGEEERREPRSINTTMNWLMKGSPLSKEDAARQQEHAHHILGMAAQASMELLSKEQPKKTTPSSVVVDTSASIIPNLEPDTRKSDVAAPQLVRFVPKPFPSVVGSLASMMETRLSAGVGIFRRIREQRNALFVTQTPQIFMKLIRDSAMTVPVMARNAVLATISIAGGKANVRLAITVAASLLIILRPIGSATLQG</sequence>
<feature type="region of interest" description="Disordered" evidence="1">
    <location>
        <begin position="56"/>
        <end position="89"/>
    </location>
</feature>
<proteinExistence type="predicted"/>
<feature type="region of interest" description="Disordered" evidence="1">
    <location>
        <begin position="1"/>
        <end position="29"/>
    </location>
</feature>
<dbReference type="EMBL" id="HBGN01015255">
    <property type="protein sequence ID" value="CAD9327613.1"/>
    <property type="molecule type" value="Transcribed_RNA"/>
</dbReference>
<accession>A0A6U3XC36</accession>
<evidence type="ECO:0000256" key="1">
    <source>
        <dbReference type="SAM" id="MobiDB-lite"/>
    </source>
</evidence>
<organism evidence="2">
    <name type="scientific">Ditylum brightwellii</name>
    <dbReference type="NCBI Taxonomy" id="49249"/>
    <lineage>
        <taxon>Eukaryota</taxon>
        <taxon>Sar</taxon>
        <taxon>Stramenopiles</taxon>
        <taxon>Ochrophyta</taxon>
        <taxon>Bacillariophyta</taxon>
        <taxon>Mediophyceae</taxon>
        <taxon>Lithodesmiophycidae</taxon>
        <taxon>Lithodesmiales</taxon>
        <taxon>Lithodesmiaceae</taxon>
        <taxon>Ditylum</taxon>
    </lineage>
</organism>
<dbReference type="AlphaFoldDB" id="A0A6U3XC36"/>
<gene>
    <name evidence="2" type="ORF">DBRI1063_LOCUS9786</name>
</gene>
<reference evidence="2" key="1">
    <citation type="submission" date="2021-01" db="EMBL/GenBank/DDBJ databases">
        <authorList>
            <person name="Corre E."/>
            <person name="Pelletier E."/>
            <person name="Niang G."/>
            <person name="Scheremetjew M."/>
            <person name="Finn R."/>
            <person name="Kale V."/>
            <person name="Holt S."/>
            <person name="Cochrane G."/>
            <person name="Meng A."/>
            <person name="Brown T."/>
            <person name="Cohen L."/>
        </authorList>
    </citation>
    <scope>NUCLEOTIDE SEQUENCE</scope>
    <source>
        <strain evidence="2">Pop2</strain>
    </source>
</reference>
<evidence type="ECO:0000313" key="2">
    <source>
        <dbReference type="EMBL" id="CAD9327613.1"/>
    </source>
</evidence>
<feature type="compositionally biased region" description="Low complexity" evidence="1">
    <location>
        <begin position="78"/>
        <end position="89"/>
    </location>
</feature>